<dbReference type="EMBL" id="JBEHCU010009635">
    <property type="protein sequence ID" value="KAL1379531.1"/>
    <property type="molecule type" value="Genomic_DNA"/>
</dbReference>
<accession>A0ABD1CT24</accession>
<dbReference type="Proteomes" id="UP001562425">
    <property type="component" value="Unassembled WGS sequence"/>
</dbReference>
<reference evidence="1 2" key="1">
    <citation type="submission" date="2024-05" db="EMBL/GenBank/DDBJ databases">
        <title>Culex pipiens pipiens assembly and annotation.</title>
        <authorList>
            <person name="Alout H."/>
            <person name="Durand T."/>
        </authorList>
    </citation>
    <scope>NUCLEOTIDE SEQUENCE [LARGE SCALE GENOMIC DNA]</scope>
    <source>
        <strain evidence="1">HA-2024</strain>
        <tissue evidence="1">Whole body</tissue>
    </source>
</reference>
<name>A0ABD1CT24_CULPP</name>
<sequence length="151" mass="16836">MALFTAIKIGLPVCHPIKTCERFVLCAYLFFGHTPIEVSRNNETSEKTSQDLGAQLMLVAFKTCPQYLARSRVMAVLRAMIPCVSLTETSVLGNMKERVKEMRVFGCRLNFWNNVTANFSNKHGKSGKSVEAAIEEDFDGIRLGSRSAKRG</sequence>
<evidence type="ECO:0000313" key="1">
    <source>
        <dbReference type="EMBL" id="KAL1379531.1"/>
    </source>
</evidence>
<comment type="caution">
    <text evidence="1">The sequence shown here is derived from an EMBL/GenBank/DDBJ whole genome shotgun (WGS) entry which is preliminary data.</text>
</comment>
<protein>
    <submittedName>
        <fullName evidence="1">Uncharacterized protein</fullName>
    </submittedName>
</protein>
<keyword evidence="2" id="KW-1185">Reference proteome</keyword>
<organism evidence="1 2">
    <name type="scientific">Culex pipiens pipiens</name>
    <name type="common">Northern house mosquito</name>
    <dbReference type="NCBI Taxonomy" id="38569"/>
    <lineage>
        <taxon>Eukaryota</taxon>
        <taxon>Metazoa</taxon>
        <taxon>Ecdysozoa</taxon>
        <taxon>Arthropoda</taxon>
        <taxon>Hexapoda</taxon>
        <taxon>Insecta</taxon>
        <taxon>Pterygota</taxon>
        <taxon>Neoptera</taxon>
        <taxon>Endopterygota</taxon>
        <taxon>Diptera</taxon>
        <taxon>Nematocera</taxon>
        <taxon>Culicoidea</taxon>
        <taxon>Culicidae</taxon>
        <taxon>Culicinae</taxon>
        <taxon>Culicini</taxon>
        <taxon>Culex</taxon>
        <taxon>Culex</taxon>
    </lineage>
</organism>
<gene>
    <name evidence="1" type="ORF">pipiens_014832</name>
</gene>
<dbReference type="AlphaFoldDB" id="A0ABD1CT24"/>
<proteinExistence type="predicted"/>
<evidence type="ECO:0000313" key="2">
    <source>
        <dbReference type="Proteomes" id="UP001562425"/>
    </source>
</evidence>